<reference evidence="1" key="2">
    <citation type="submission" date="2023-06" db="EMBL/GenBank/DDBJ databases">
        <title>Long-read-based genome assembly of the green algal bacterivore Cymbomonas tetramitiformis.</title>
        <authorList>
            <person name="Gyaltshen Y."/>
            <person name="Rozenberg A."/>
            <person name="Paasch A."/>
            <person name="Burns J.A."/>
            <person name="Warring S."/>
            <person name="Larson R."/>
            <person name="Maurer-Alcala X."/>
            <person name="Dacks J."/>
            <person name="Kim E."/>
        </authorList>
    </citation>
    <scope>NUCLEOTIDE SEQUENCE</scope>
    <source>
        <strain evidence="1">PLY_AMNH</strain>
    </source>
</reference>
<evidence type="ECO:0000313" key="1">
    <source>
        <dbReference type="EMBL" id="KAK3264931.1"/>
    </source>
</evidence>
<reference evidence="1 3" key="1">
    <citation type="journal article" date="2015" name="Genome Biol. Evol.">
        <title>Comparative Genomics of a Bacterivorous Green Alga Reveals Evolutionary Causalities and Consequences of Phago-Mixotrophic Mode of Nutrition.</title>
        <authorList>
            <person name="Burns J.A."/>
            <person name="Paasch A."/>
            <person name="Narechania A."/>
            <person name="Kim E."/>
        </authorList>
    </citation>
    <scope>NUCLEOTIDE SEQUENCE [LARGE SCALE GENOMIC DNA]</scope>
    <source>
        <strain evidence="1">PLY_AMNH</strain>
    </source>
</reference>
<dbReference type="Proteomes" id="UP001190700">
    <property type="component" value="Unassembled WGS sequence"/>
</dbReference>
<dbReference type="EMBL" id="LGRX02008003">
    <property type="protein sequence ID" value="KAK3274019.1"/>
    <property type="molecule type" value="Genomic_DNA"/>
</dbReference>
<protein>
    <submittedName>
        <fullName evidence="1">Uncharacterized protein</fullName>
    </submittedName>
</protein>
<sequence>MRTQTRERQSRAELTTSSCFSLSCRPAFAPRRPPRHRSFNVASSASDEVPATLTEETVWRLVLSLSEPAKTDDEADISGPSINVVMKLKFLEDQGYEPPQGTVEVVEDELGLISEEGFNFWKLAEEEGEDPLDKGGLWIWGLFSEPLYPLMNIQLDVNEVPISDGTTFPAGKLFMKVPHARGSKTGVALSGGTLSVRQIVAYQADLIGLSKANIAEVRPCGTVRFTSTAA</sequence>
<organism evidence="1 3">
    <name type="scientific">Cymbomonas tetramitiformis</name>
    <dbReference type="NCBI Taxonomy" id="36881"/>
    <lineage>
        <taxon>Eukaryota</taxon>
        <taxon>Viridiplantae</taxon>
        <taxon>Chlorophyta</taxon>
        <taxon>Pyramimonadophyceae</taxon>
        <taxon>Pyramimonadales</taxon>
        <taxon>Pyramimonadaceae</taxon>
        <taxon>Cymbomonas</taxon>
    </lineage>
</organism>
<dbReference type="PROSITE" id="PS51257">
    <property type="entry name" value="PROKAR_LIPOPROTEIN"/>
    <property type="match status" value="1"/>
</dbReference>
<evidence type="ECO:0000313" key="3">
    <source>
        <dbReference type="Proteomes" id="UP001190700"/>
    </source>
</evidence>
<gene>
    <name evidence="2" type="ORF">CYMTET_17773</name>
    <name evidence="1" type="ORF">CYMTET_26356</name>
</gene>
<dbReference type="EMBL" id="LGRX02014258">
    <property type="protein sequence ID" value="KAK3264931.1"/>
    <property type="molecule type" value="Genomic_DNA"/>
</dbReference>
<proteinExistence type="predicted"/>
<comment type="caution">
    <text evidence="1">The sequence shown here is derived from an EMBL/GenBank/DDBJ whole genome shotgun (WGS) entry which is preliminary data.</text>
</comment>
<keyword evidence="3" id="KW-1185">Reference proteome</keyword>
<dbReference type="AlphaFoldDB" id="A0AAE0KY05"/>
<evidence type="ECO:0000313" key="2">
    <source>
        <dbReference type="EMBL" id="KAK3274019.1"/>
    </source>
</evidence>
<name>A0AAE0KY05_9CHLO</name>
<accession>A0AAE0KY05</accession>